<sequence>SGCYKPPTSCGYVYINETVWTPGGGLVGPDTDCTKWSNDQEQLCYGCDSCKAGVVASLKKSWRKVSVINIVILIILVTLYVVAVGDRCMYTQRKTKI</sequence>
<evidence type="ECO:0000256" key="6">
    <source>
        <dbReference type="SAM" id="Phobius"/>
    </source>
</evidence>
<keyword evidence="5 6" id="KW-0472">Membrane</keyword>
<dbReference type="InterPro" id="IPR044991">
    <property type="entry name" value="TET_plant"/>
</dbReference>
<organism evidence="7 8">
    <name type="scientific">Erythranthe guttata</name>
    <name type="common">Yellow monkey flower</name>
    <name type="synonym">Mimulus guttatus</name>
    <dbReference type="NCBI Taxonomy" id="4155"/>
    <lineage>
        <taxon>Eukaryota</taxon>
        <taxon>Viridiplantae</taxon>
        <taxon>Streptophyta</taxon>
        <taxon>Embryophyta</taxon>
        <taxon>Tracheophyta</taxon>
        <taxon>Spermatophyta</taxon>
        <taxon>Magnoliopsida</taxon>
        <taxon>eudicotyledons</taxon>
        <taxon>Gunneridae</taxon>
        <taxon>Pentapetalae</taxon>
        <taxon>asterids</taxon>
        <taxon>lamiids</taxon>
        <taxon>Lamiales</taxon>
        <taxon>Phrymaceae</taxon>
        <taxon>Erythranthe</taxon>
    </lineage>
</organism>
<reference evidence="7 8" key="1">
    <citation type="journal article" date="2013" name="Proc. Natl. Acad. Sci. U.S.A.">
        <title>Fine-scale variation in meiotic recombination in Mimulus inferred from population shotgun sequencing.</title>
        <authorList>
            <person name="Hellsten U."/>
            <person name="Wright K.M."/>
            <person name="Jenkins J."/>
            <person name="Shu S."/>
            <person name="Yuan Y."/>
            <person name="Wessler S.R."/>
            <person name="Schmutz J."/>
            <person name="Willis J.H."/>
            <person name="Rokhsar D.S."/>
        </authorList>
    </citation>
    <scope>NUCLEOTIDE SEQUENCE [LARGE SCALE GENOMIC DNA]</scope>
    <source>
        <strain evidence="8">cv. DUN x IM62</strain>
    </source>
</reference>
<dbReference type="PANTHER" id="PTHR32191">
    <property type="entry name" value="TETRASPANIN-8-RELATED"/>
    <property type="match status" value="1"/>
</dbReference>
<comment type="subcellular location">
    <subcellularLocation>
        <location evidence="1">Membrane</location>
        <topology evidence="1">Multi-pass membrane protein</topology>
    </subcellularLocation>
</comment>
<dbReference type="Pfam" id="PF00335">
    <property type="entry name" value="Tetraspanin"/>
    <property type="match status" value="1"/>
</dbReference>
<evidence type="ECO:0000256" key="5">
    <source>
        <dbReference type="ARBA" id="ARBA00023136"/>
    </source>
</evidence>
<dbReference type="Proteomes" id="UP000030748">
    <property type="component" value="Unassembled WGS sequence"/>
</dbReference>
<dbReference type="STRING" id="4155.A0A022R706"/>
<dbReference type="InterPro" id="IPR018499">
    <property type="entry name" value="Tetraspanin/Peripherin"/>
</dbReference>
<dbReference type="AlphaFoldDB" id="A0A022R706"/>
<evidence type="ECO:0000256" key="1">
    <source>
        <dbReference type="ARBA" id="ARBA00004141"/>
    </source>
</evidence>
<keyword evidence="3 6" id="KW-0812">Transmembrane</keyword>
<feature type="transmembrane region" description="Helical" evidence="6">
    <location>
        <begin position="67"/>
        <end position="85"/>
    </location>
</feature>
<dbReference type="GO" id="GO:0009734">
    <property type="term" value="P:auxin-activated signaling pathway"/>
    <property type="evidence" value="ECO:0007669"/>
    <property type="project" value="InterPro"/>
</dbReference>
<feature type="non-terminal residue" evidence="7">
    <location>
        <position position="1"/>
    </location>
</feature>
<keyword evidence="4 6" id="KW-1133">Transmembrane helix</keyword>
<evidence type="ECO:0000313" key="7">
    <source>
        <dbReference type="EMBL" id="EYU35769.1"/>
    </source>
</evidence>
<dbReference type="eggNOG" id="ENOG502QU76">
    <property type="taxonomic scope" value="Eukaryota"/>
</dbReference>
<evidence type="ECO:0000256" key="4">
    <source>
        <dbReference type="ARBA" id="ARBA00022989"/>
    </source>
</evidence>
<evidence type="ECO:0000313" key="8">
    <source>
        <dbReference type="Proteomes" id="UP000030748"/>
    </source>
</evidence>
<dbReference type="GO" id="GO:0016020">
    <property type="term" value="C:membrane"/>
    <property type="evidence" value="ECO:0007669"/>
    <property type="project" value="UniProtKB-SubCell"/>
</dbReference>
<protein>
    <submittedName>
        <fullName evidence="7">Uncharacterized protein</fullName>
    </submittedName>
</protein>
<name>A0A022R706_ERYGU</name>
<comment type="similarity">
    <text evidence="2">Belongs to the tetraspanin (TM4SF) family.</text>
</comment>
<evidence type="ECO:0000256" key="3">
    <source>
        <dbReference type="ARBA" id="ARBA00022692"/>
    </source>
</evidence>
<proteinExistence type="inferred from homology"/>
<dbReference type="EMBL" id="KI630593">
    <property type="protein sequence ID" value="EYU35769.1"/>
    <property type="molecule type" value="Genomic_DNA"/>
</dbReference>
<keyword evidence="8" id="KW-1185">Reference proteome</keyword>
<gene>
    <name evidence="7" type="ORF">MIMGU_mgv1a021754mg</name>
</gene>
<evidence type="ECO:0000256" key="2">
    <source>
        <dbReference type="ARBA" id="ARBA00006840"/>
    </source>
</evidence>
<accession>A0A022R706</accession>